<accession>A0A699PXB3</accession>
<evidence type="ECO:0008006" key="2">
    <source>
        <dbReference type="Google" id="ProtNLM"/>
    </source>
</evidence>
<name>A0A699PXB3_TANCI</name>
<dbReference type="AlphaFoldDB" id="A0A699PXB3"/>
<evidence type="ECO:0000313" key="1">
    <source>
        <dbReference type="EMBL" id="GFC54800.1"/>
    </source>
</evidence>
<proteinExistence type="predicted"/>
<dbReference type="EMBL" id="BKCJ010962669">
    <property type="protein sequence ID" value="GFC54800.1"/>
    <property type="molecule type" value="Genomic_DNA"/>
</dbReference>
<reference evidence="1" key="1">
    <citation type="journal article" date="2019" name="Sci. Rep.">
        <title>Draft genome of Tanacetum cinerariifolium, the natural source of mosquito coil.</title>
        <authorList>
            <person name="Yamashiro T."/>
            <person name="Shiraishi A."/>
            <person name="Satake H."/>
            <person name="Nakayama K."/>
        </authorList>
    </citation>
    <scope>NUCLEOTIDE SEQUENCE</scope>
</reference>
<comment type="caution">
    <text evidence="1">The sequence shown here is derived from an EMBL/GenBank/DDBJ whole genome shotgun (WGS) entry which is preliminary data.</text>
</comment>
<sequence length="171" mass="19202">MESDGEAVSDTYFREISDNLNKEHDQVLSLKVVVSSPDSFNIYETLHKKSDKELYNEPDSSIPFPPGFTPRNDNLNVDDQVVKDKTLVLSQRQYEGFCSRVMEDLHQDADHSFSDNNIIGNKGRDSRKGESILDVLNGMVKVGQAMGYDMDGCLKDMEKIIGSQGVPPLRN</sequence>
<organism evidence="1">
    <name type="scientific">Tanacetum cinerariifolium</name>
    <name type="common">Dalmatian daisy</name>
    <name type="synonym">Chrysanthemum cinerariifolium</name>
    <dbReference type="NCBI Taxonomy" id="118510"/>
    <lineage>
        <taxon>Eukaryota</taxon>
        <taxon>Viridiplantae</taxon>
        <taxon>Streptophyta</taxon>
        <taxon>Embryophyta</taxon>
        <taxon>Tracheophyta</taxon>
        <taxon>Spermatophyta</taxon>
        <taxon>Magnoliopsida</taxon>
        <taxon>eudicotyledons</taxon>
        <taxon>Gunneridae</taxon>
        <taxon>Pentapetalae</taxon>
        <taxon>asterids</taxon>
        <taxon>campanulids</taxon>
        <taxon>Asterales</taxon>
        <taxon>Asteraceae</taxon>
        <taxon>Asteroideae</taxon>
        <taxon>Anthemideae</taxon>
        <taxon>Anthemidinae</taxon>
        <taxon>Tanacetum</taxon>
    </lineage>
</organism>
<protein>
    <recommendedName>
        <fullName evidence="2">RNA-directed DNA polymerase, eukaryota</fullName>
    </recommendedName>
</protein>
<gene>
    <name evidence="1" type="ORF">Tci_826770</name>
</gene>